<evidence type="ECO:0000313" key="2">
    <source>
        <dbReference type="Proteomes" id="UP000001683"/>
    </source>
</evidence>
<keyword evidence="1" id="KW-0456">Lyase</keyword>
<dbReference type="InParanoid" id="B2A1L7"/>
<dbReference type="PIRSF" id="PIRSF029129">
    <property type="entry name" value="DUF1786_pyruvate_format-lyase"/>
    <property type="match status" value="1"/>
</dbReference>
<dbReference type="STRING" id="457570.Nther_1174"/>
<dbReference type="OrthoDB" id="9777509at2"/>
<reference evidence="1 2" key="2">
    <citation type="journal article" date="2011" name="J. Bacteriol.">
        <title>Complete genome sequence of the anaerobic, halophilic alkalithermophile Natranaerobius thermophilus JW/NM-WN-LF.</title>
        <authorList>
            <person name="Zhao B."/>
            <person name="Mesbah N.M."/>
            <person name="Dalin E."/>
            <person name="Goodwin L."/>
            <person name="Nolan M."/>
            <person name="Pitluck S."/>
            <person name="Chertkov O."/>
            <person name="Brettin T.S."/>
            <person name="Han J."/>
            <person name="Larimer F.W."/>
            <person name="Land M.L."/>
            <person name="Hauser L."/>
            <person name="Kyrpides N."/>
            <person name="Wiegel J."/>
        </authorList>
    </citation>
    <scope>NUCLEOTIDE SEQUENCE [LARGE SCALE GENOMIC DNA]</scope>
    <source>
        <strain evidence="2">ATCC BAA-1301 / DSM 18059 / JW/NM-WN-LF</strain>
    </source>
</reference>
<keyword evidence="1" id="KW-0670">Pyruvate</keyword>
<dbReference type="Pfam" id="PF08735">
    <property type="entry name" value="DUF1786"/>
    <property type="match status" value="1"/>
</dbReference>
<accession>B2A1L7</accession>
<dbReference type="HOGENOM" id="CLU_803466_0_0_9"/>
<gene>
    <name evidence="1" type="ordered locus">Nther_1174</name>
</gene>
<dbReference type="EMBL" id="CP001034">
    <property type="protein sequence ID" value="ACB84757.1"/>
    <property type="molecule type" value="Genomic_DNA"/>
</dbReference>
<proteinExistence type="predicted"/>
<dbReference type="GO" id="GO:0016829">
    <property type="term" value="F:lyase activity"/>
    <property type="evidence" value="ECO:0007669"/>
    <property type="project" value="UniProtKB-KW"/>
</dbReference>
<dbReference type="KEGG" id="nth:Nther_1174"/>
<name>B2A1L7_NATTJ</name>
<dbReference type="RefSeq" id="WP_012447632.1">
    <property type="nucleotide sequence ID" value="NC_010718.1"/>
</dbReference>
<dbReference type="InterPro" id="IPR014846">
    <property type="entry name" value="DUF1786_pyruvate_format-lyase"/>
</dbReference>
<keyword evidence="2" id="KW-1185">Reference proteome</keyword>
<dbReference type="Proteomes" id="UP000001683">
    <property type="component" value="Chromosome"/>
</dbReference>
<evidence type="ECO:0000313" key="1">
    <source>
        <dbReference type="EMBL" id="ACB84757.1"/>
    </source>
</evidence>
<organism evidence="1 2">
    <name type="scientific">Natranaerobius thermophilus (strain ATCC BAA-1301 / DSM 18059 / JW/NM-WN-LF)</name>
    <dbReference type="NCBI Taxonomy" id="457570"/>
    <lineage>
        <taxon>Bacteria</taxon>
        <taxon>Bacillati</taxon>
        <taxon>Bacillota</taxon>
        <taxon>Clostridia</taxon>
        <taxon>Natranaerobiales</taxon>
        <taxon>Natranaerobiaceae</taxon>
        <taxon>Natranaerobius</taxon>
    </lineage>
</organism>
<dbReference type="eggNOG" id="COG4012">
    <property type="taxonomic scope" value="Bacteria"/>
</dbReference>
<sequence length="360" mass="40164">MNSLLAVDIGSGTQDVLVYHPESEMENNIKMILPSQTQIVAKRIRECTQMGSDIFLSGYLMGGGASSKAIKEHLSYGYRVYATEEAALTLKDNLNKVKEIGVEIVESPPQNCDQIELKDIDISGLKEALALFEEELPADYALAVQDHGFAPDSSNRLFRFGHWEKFLKSGGYLADLIYDENSVPDYFTRMHAVMEAVQTQSVRSGHKVWITDTGAAAILGALEDNNVNREVTQNNGMIVNIGNQHTIAFLVVGQRVLGVFEHHTKKLTEEKLQHHLDRFVLGELSNEEVLEDKGHGCMRVPEADEHKFNFIAVTGPRRNLGKNLGYMAIPHGDMMLSGAFGLVRGVKNYVYRKDNLNVRK</sequence>
<dbReference type="AlphaFoldDB" id="B2A1L7"/>
<protein>
    <submittedName>
        <fullName evidence="1">Protein of unkown function DUF1786 putative pyruvate format-lyase activating enzyme</fullName>
    </submittedName>
</protein>
<reference evidence="1 2" key="1">
    <citation type="submission" date="2008-04" db="EMBL/GenBank/DDBJ databases">
        <title>Complete sequence of chromosome of Natranaerobius thermophilus JW/NM-WN-LF.</title>
        <authorList>
            <consortium name="US DOE Joint Genome Institute"/>
            <person name="Copeland A."/>
            <person name="Lucas S."/>
            <person name="Lapidus A."/>
            <person name="Glavina del Rio T."/>
            <person name="Dalin E."/>
            <person name="Tice H."/>
            <person name="Bruce D."/>
            <person name="Goodwin L."/>
            <person name="Pitluck S."/>
            <person name="Chertkov O."/>
            <person name="Brettin T."/>
            <person name="Detter J.C."/>
            <person name="Han C."/>
            <person name="Kuske C.R."/>
            <person name="Schmutz J."/>
            <person name="Larimer F."/>
            <person name="Land M."/>
            <person name="Hauser L."/>
            <person name="Kyrpides N."/>
            <person name="Lykidis A."/>
            <person name="Mesbah N.M."/>
            <person name="Wiegel J."/>
        </authorList>
    </citation>
    <scope>NUCLEOTIDE SEQUENCE [LARGE SCALE GENOMIC DNA]</scope>
    <source>
        <strain evidence="2">ATCC BAA-1301 / DSM 18059 / JW/NM-WN-LF</strain>
    </source>
</reference>